<dbReference type="EMBL" id="BAABME010029144">
    <property type="protein sequence ID" value="GAA0183258.1"/>
    <property type="molecule type" value="Genomic_DNA"/>
</dbReference>
<organism evidence="2 3">
    <name type="scientific">Lithospermum erythrorhizon</name>
    <name type="common">Purple gromwell</name>
    <name type="synonym">Lithospermum officinale var. erythrorhizon</name>
    <dbReference type="NCBI Taxonomy" id="34254"/>
    <lineage>
        <taxon>Eukaryota</taxon>
        <taxon>Viridiplantae</taxon>
        <taxon>Streptophyta</taxon>
        <taxon>Embryophyta</taxon>
        <taxon>Tracheophyta</taxon>
        <taxon>Spermatophyta</taxon>
        <taxon>Magnoliopsida</taxon>
        <taxon>eudicotyledons</taxon>
        <taxon>Gunneridae</taxon>
        <taxon>Pentapetalae</taxon>
        <taxon>asterids</taxon>
        <taxon>lamiids</taxon>
        <taxon>Boraginales</taxon>
        <taxon>Boraginaceae</taxon>
        <taxon>Boraginoideae</taxon>
        <taxon>Lithospermeae</taxon>
        <taxon>Lithospermum</taxon>
    </lineage>
</organism>
<evidence type="ECO:0000256" key="1">
    <source>
        <dbReference type="SAM" id="SignalP"/>
    </source>
</evidence>
<reference evidence="2 3" key="1">
    <citation type="submission" date="2024-01" db="EMBL/GenBank/DDBJ databases">
        <title>The complete chloroplast genome sequence of Lithospermum erythrorhizon: insights into the phylogenetic relationship among Boraginaceae species and the maternal lineages of purple gromwells.</title>
        <authorList>
            <person name="Okada T."/>
            <person name="Watanabe K."/>
        </authorList>
    </citation>
    <scope>NUCLEOTIDE SEQUENCE [LARGE SCALE GENOMIC DNA]</scope>
</reference>
<feature type="signal peptide" evidence="1">
    <location>
        <begin position="1"/>
        <end position="19"/>
    </location>
</feature>
<name>A0AAV3RNK3_LITER</name>
<keyword evidence="3" id="KW-1185">Reference proteome</keyword>
<sequence length="188" mass="20958">MSIGALPLILLSFLKENLSISLWDLLDLGGLSVTGLLFDEVVPTSKCLSQSLDEEDRLPMSCKFLLSGYHYLAGQSLDGRVSIFAWISLWNRSLRSYVGYEAADRSSPRVASLHVCPCKSSVVNPRMWDSADKHPFDVLRVSADLEEEVHWAAFLATWLCVFVLPAEPLDLIRASIQDGHLHGQWLEG</sequence>
<keyword evidence="1" id="KW-0732">Signal</keyword>
<dbReference type="AlphaFoldDB" id="A0AAV3RNK3"/>
<gene>
    <name evidence="2" type="ORF">LIER_42368</name>
</gene>
<proteinExistence type="predicted"/>
<evidence type="ECO:0000313" key="2">
    <source>
        <dbReference type="EMBL" id="GAA0183258.1"/>
    </source>
</evidence>
<feature type="chain" id="PRO_5043584876" evidence="1">
    <location>
        <begin position="20"/>
        <end position="188"/>
    </location>
</feature>
<dbReference type="Proteomes" id="UP001454036">
    <property type="component" value="Unassembled WGS sequence"/>
</dbReference>
<protein>
    <submittedName>
        <fullName evidence="2">Uncharacterized protein</fullName>
    </submittedName>
</protein>
<comment type="caution">
    <text evidence="2">The sequence shown here is derived from an EMBL/GenBank/DDBJ whole genome shotgun (WGS) entry which is preliminary data.</text>
</comment>
<evidence type="ECO:0000313" key="3">
    <source>
        <dbReference type="Proteomes" id="UP001454036"/>
    </source>
</evidence>
<accession>A0AAV3RNK3</accession>